<sequence length="143" mass="17091">MLPESRNEDLVEKWTNYPGEVRPVPHDDTGRCARRPRKYLESATDRAIRPRPSLGWGYAPGARKSGNLVKKSRFHPHRHFLSSTRRHHHHLRKFHHPIHKNSVLKPLERLNRIKKRLYKSRKSFYPQNFVWIVRVVDYCLDDG</sequence>
<dbReference type="Proteomes" id="UP000326396">
    <property type="component" value="Linkage Group LG4"/>
</dbReference>
<accession>A0A5N6MWU4</accession>
<keyword evidence="2" id="KW-1185">Reference proteome</keyword>
<reference evidence="1 2" key="1">
    <citation type="submission" date="2019-05" db="EMBL/GenBank/DDBJ databases">
        <title>Mikania micrantha, genome provides insights into the molecular mechanism of rapid growth.</title>
        <authorList>
            <person name="Liu B."/>
        </authorList>
    </citation>
    <scope>NUCLEOTIDE SEQUENCE [LARGE SCALE GENOMIC DNA]</scope>
    <source>
        <strain evidence="1">NLD-2019</strain>
        <tissue evidence="1">Leaf</tissue>
    </source>
</reference>
<comment type="caution">
    <text evidence="1">The sequence shown here is derived from an EMBL/GenBank/DDBJ whole genome shotgun (WGS) entry which is preliminary data.</text>
</comment>
<protein>
    <submittedName>
        <fullName evidence="1">Uncharacterized protein</fullName>
    </submittedName>
</protein>
<name>A0A5N6MWU4_9ASTR</name>
<evidence type="ECO:0000313" key="2">
    <source>
        <dbReference type="Proteomes" id="UP000326396"/>
    </source>
</evidence>
<gene>
    <name evidence="1" type="ORF">E3N88_26556</name>
</gene>
<proteinExistence type="predicted"/>
<dbReference type="EMBL" id="SZYD01000014">
    <property type="protein sequence ID" value="KAD4177965.1"/>
    <property type="molecule type" value="Genomic_DNA"/>
</dbReference>
<organism evidence="1 2">
    <name type="scientific">Mikania micrantha</name>
    <name type="common">bitter vine</name>
    <dbReference type="NCBI Taxonomy" id="192012"/>
    <lineage>
        <taxon>Eukaryota</taxon>
        <taxon>Viridiplantae</taxon>
        <taxon>Streptophyta</taxon>
        <taxon>Embryophyta</taxon>
        <taxon>Tracheophyta</taxon>
        <taxon>Spermatophyta</taxon>
        <taxon>Magnoliopsida</taxon>
        <taxon>eudicotyledons</taxon>
        <taxon>Gunneridae</taxon>
        <taxon>Pentapetalae</taxon>
        <taxon>asterids</taxon>
        <taxon>campanulids</taxon>
        <taxon>Asterales</taxon>
        <taxon>Asteraceae</taxon>
        <taxon>Asteroideae</taxon>
        <taxon>Heliantheae alliance</taxon>
        <taxon>Eupatorieae</taxon>
        <taxon>Mikania</taxon>
    </lineage>
</organism>
<dbReference type="AlphaFoldDB" id="A0A5N6MWU4"/>
<evidence type="ECO:0000313" key="1">
    <source>
        <dbReference type="EMBL" id="KAD4177965.1"/>
    </source>
</evidence>